<evidence type="ECO:0000313" key="2">
    <source>
        <dbReference type="EMBL" id="SHI94536.1"/>
    </source>
</evidence>
<sequence>MSAQPILTRKENRIGFITLNRPEQMNTFTPEFAEQLDAALWAMEKDDEVKVVIINANGKHFCTGIQLDQFNNKTHTEYRKFLYGIDAFYHTIAKMTKTTIAAVHGYTLANGAGLAFAADLTIATESTTFGTTAINVGLICLGPAAPMSKVIGRKKLIEMVLTGDMFGAAEAEKLGLINQVVADDQLDAAALDLAKKLVKKSSVALRIGKEGLNRLYEDAYDRKLDIMDDMFAAICAGDEAEEGVKAFIEKRKPSWYQE</sequence>
<comment type="similarity">
    <text evidence="1">Belongs to the enoyl-CoA hydratase/isomerase family.</text>
</comment>
<dbReference type="InterPro" id="IPR051683">
    <property type="entry name" value="Enoyl-CoA_Hydratase/Isomerase"/>
</dbReference>
<organism evidence="2 3">
    <name type="scientific">Malonomonas rubra DSM 5091</name>
    <dbReference type="NCBI Taxonomy" id="1122189"/>
    <lineage>
        <taxon>Bacteria</taxon>
        <taxon>Pseudomonadati</taxon>
        <taxon>Thermodesulfobacteriota</taxon>
        <taxon>Desulfuromonadia</taxon>
        <taxon>Desulfuromonadales</taxon>
        <taxon>Geopsychrobacteraceae</taxon>
        <taxon>Malonomonas</taxon>
    </lineage>
</organism>
<protein>
    <submittedName>
        <fullName evidence="2">Short chain enoyl-CoA hydratase</fullName>
    </submittedName>
</protein>
<dbReference type="CDD" id="cd06558">
    <property type="entry name" value="crotonase-like"/>
    <property type="match status" value="1"/>
</dbReference>
<dbReference type="RefSeq" id="WP_072906772.1">
    <property type="nucleotide sequence ID" value="NZ_FQZT01000003.1"/>
</dbReference>
<evidence type="ECO:0000256" key="1">
    <source>
        <dbReference type="ARBA" id="ARBA00005254"/>
    </source>
</evidence>
<dbReference type="InterPro" id="IPR001753">
    <property type="entry name" value="Enoyl-CoA_hydra/iso"/>
</dbReference>
<dbReference type="PANTHER" id="PTHR42964:SF1">
    <property type="entry name" value="POLYKETIDE BIOSYNTHESIS ENOYL-COA HYDRATASE PKSH-RELATED"/>
    <property type="match status" value="1"/>
</dbReference>
<dbReference type="PANTHER" id="PTHR42964">
    <property type="entry name" value="ENOYL-COA HYDRATASE"/>
    <property type="match status" value="1"/>
</dbReference>
<dbReference type="InterPro" id="IPR029045">
    <property type="entry name" value="ClpP/crotonase-like_dom_sf"/>
</dbReference>
<reference evidence="2 3" key="1">
    <citation type="submission" date="2016-11" db="EMBL/GenBank/DDBJ databases">
        <authorList>
            <person name="Jaros S."/>
            <person name="Januszkiewicz K."/>
            <person name="Wedrychowicz H."/>
        </authorList>
    </citation>
    <scope>NUCLEOTIDE SEQUENCE [LARGE SCALE GENOMIC DNA]</scope>
    <source>
        <strain evidence="2 3">DSM 5091</strain>
    </source>
</reference>
<name>A0A1M6FA56_MALRU</name>
<dbReference type="Pfam" id="PF00378">
    <property type="entry name" value="ECH_1"/>
    <property type="match status" value="1"/>
</dbReference>
<accession>A0A1M6FA56</accession>
<dbReference type="Proteomes" id="UP000184171">
    <property type="component" value="Unassembled WGS sequence"/>
</dbReference>
<dbReference type="GO" id="GO:0008300">
    <property type="term" value="P:isoprenoid catabolic process"/>
    <property type="evidence" value="ECO:0007669"/>
    <property type="project" value="TreeGrafter"/>
</dbReference>
<keyword evidence="3" id="KW-1185">Reference proteome</keyword>
<dbReference type="OrthoDB" id="5365311at2"/>
<dbReference type="Gene3D" id="3.90.226.10">
    <property type="entry name" value="2-enoyl-CoA Hydratase, Chain A, domain 1"/>
    <property type="match status" value="1"/>
</dbReference>
<dbReference type="STRING" id="1122189.SAMN02745165_01206"/>
<evidence type="ECO:0000313" key="3">
    <source>
        <dbReference type="Proteomes" id="UP000184171"/>
    </source>
</evidence>
<dbReference type="AlphaFoldDB" id="A0A1M6FA56"/>
<proteinExistence type="inferred from homology"/>
<dbReference type="GO" id="GO:0003824">
    <property type="term" value="F:catalytic activity"/>
    <property type="evidence" value="ECO:0007669"/>
    <property type="project" value="UniProtKB-ARBA"/>
</dbReference>
<dbReference type="SUPFAM" id="SSF52096">
    <property type="entry name" value="ClpP/crotonase"/>
    <property type="match status" value="1"/>
</dbReference>
<gene>
    <name evidence="2" type="ORF">SAMN02745165_01206</name>
</gene>
<dbReference type="EMBL" id="FQZT01000003">
    <property type="protein sequence ID" value="SHI94536.1"/>
    <property type="molecule type" value="Genomic_DNA"/>
</dbReference>